<dbReference type="EMBL" id="VSSQ01018945">
    <property type="protein sequence ID" value="MPM62588.1"/>
    <property type="molecule type" value="Genomic_DNA"/>
</dbReference>
<keyword evidence="2" id="KW-0805">Transcription regulation</keyword>
<keyword evidence="3" id="KW-0238">DNA-binding</keyword>
<name>A0A645BBZ8_9ZZZZ</name>
<dbReference type="InterPro" id="IPR005119">
    <property type="entry name" value="LysR_subst-bd"/>
</dbReference>
<evidence type="ECO:0000259" key="5">
    <source>
        <dbReference type="Pfam" id="PF03466"/>
    </source>
</evidence>
<organism evidence="6">
    <name type="scientific">bioreactor metagenome</name>
    <dbReference type="NCBI Taxonomy" id="1076179"/>
    <lineage>
        <taxon>unclassified sequences</taxon>
        <taxon>metagenomes</taxon>
        <taxon>ecological metagenomes</taxon>
    </lineage>
</organism>
<dbReference type="PANTHER" id="PTHR30346">
    <property type="entry name" value="TRANSCRIPTIONAL DUAL REGULATOR HCAR-RELATED"/>
    <property type="match status" value="1"/>
</dbReference>
<evidence type="ECO:0000256" key="3">
    <source>
        <dbReference type="ARBA" id="ARBA00023125"/>
    </source>
</evidence>
<proteinExistence type="inferred from homology"/>
<protein>
    <recommendedName>
        <fullName evidence="5">LysR substrate-binding domain-containing protein</fullName>
    </recommendedName>
</protein>
<dbReference type="Gene3D" id="3.40.190.10">
    <property type="entry name" value="Periplasmic binding protein-like II"/>
    <property type="match status" value="2"/>
</dbReference>
<evidence type="ECO:0000256" key="2">
    <source>
        <dbReference type="ARBA" id="ARBA00023015"/>
    </source>
</evidence>
<evidence type="ECO:0000313" key="6">
    <source>
        <dbReference type="EMBL" id="MPM62588.1"/>
    </source>
</evidence>
<evidence type="ECO:0000256" key="1">
    <source>
        <dbReference type="ARBA" id="ARBA00009437"/>
    </source>
</evidence>
<comment type="similarity">
    <text evidence="1">Belongs to the LysR transcriptional regulatory family.</text>
</comment>
<dbReference type="SUPFAM" id="SSF53850">
    <property type="entry name" value="Periplasmic binding protein-like II"/>
    <property type="match status" value="1"/>
</dbReference>
<feature type="domain" description="LysR substrate-binding" evidence="5">
    <location>
        <begin position="2"/>
        <end position="180"/>
    </location>
</feature>
<dbReference type="AlphaFoldDB" id="A0A645BBZ8"/>
<sequence>MVAPAAARLTAADAQLDLRIVEMEPPHAIEALTEGQVDAALVFEHQEDVEDLSGDGHLRWLELGRDELLVAMPADHPLAAAGDERLPASQLTGQTWISGCLWCQANLTEFGEKHGFHAEIHYTSEDQLVVQELVASGLGISLIPQMSWRTYQRPGVAVRHLKEMPYRTISMVVHRHDPRRLLGQLAAEMKLAGHTAGLQSSTGIAES</sequence>
<evidence type="ECO:0000256" key="4">
    <source>
        <dbReference type="ARBA" id="ARBA00023163"/>
    </source>
</evidence>
<dbReference type="GO" id="GO:0003677">
    <property type="term" value="F:DNA binding"/>
    <property type="evidence" value="ECO:0007669"/>
    <property type="project" value="UniProtKB-KW"/>
</dbReference>
<accession>A0A645BBZ8</accession>
<comment type="caution">
    <text evidence="6">The sequence shown here is derived from an EMBL/GenBank/DDBJ whole genome shotgun (WGS) entry which is preliminary data.</text>
</comment>
<reference evidence="6" key="1">
    <citation type="submission" date="2019-08" db="EMBL/GenBank/DDBJ databases">
        <authorList>
            <person name="Kucharzyk K."/>
            <person name="Murdoch R.W."/>
            <person name="Higgins S."/>
            <person name="Loffler F."/>
        </authorList>
    </citation>
    <scope>NUCLEOTIDE SEQUENCE</scope>
</reference>
<keyword evidence="4" id="KW-0804">Transcription</keyword>
<dbReference type="PANTHER" id="PTHR30346:SF29">
    <property type="entry name" value="LYSR SUBSTRATE-BINDING"/>
    <property type="match status" value="1"/>
</dbReference>
<dbReference type="Pfam" id="PF03466">
    <property type="entry name" value="LysR_substrate"/>
    <property type="match status" value="1"/>
</dbReference>
<gene>
    <name evidence="6" type="ORF">SDC9_109464</name>
</gene>
<dbReference type="GO" id="GO:0032993">
    <property type="term" value="C:protein-DNA complex"/>
    <property type="evidence" value="ECO:0007669"/>
    <property type="project" value="TreeGrafter"/>
</dbReference>
<dbReference type="GO" id="GO:0003700">
    <property type="term" value="F:DNA-binding transcription factor activity"/>
    <property type="evidence" value="ECO:0007669"/>
    <property type="project" value="TreeGrafter"/>
</dbReference>